<evidence type="ECO:0000313" key="2">
    <source>
        <dbReference type="Proteomes" id="UP000321307"/>
    </source>
</evidence>
<dbReference type="EMBL" id="VOUP01000002">
    <property type="protein sequence ID" value="TXE31477.1"/>
    <property type="molecule type" value="Genomic_DNA"/>
</dbReference>
<dbReference type="AlphaFoldDB" id="A0A9X9C3Z6"/>
<name>A0A9X9C3Z6_9GAMM</name>
<reference evidence="1 2" key="1">
    <citation type="submission" date="2019-07" db="EMBL/GenBank/DDBJ databases">
        <title>Serratia strains were isolated from fresh produce.</title>
        <authorList>
            <person name="Cho G.-S."/>
            <person name="Stein M."/>
            <person name="Lee W."/>
            <person name="Suh S.H."/>
            <person name="Franz C.M.A.P."/>
        </authorList>
    </citation>
    <scope>NUCLEOTIDE SEQUENCE [LARGE SCALE GENOMIC DNA]</scope>
    <source>
        <strain evidence="1 2">S17</strain>
    </source>
</reference>
<proteinExistence type="predicted"/>
<comment type="caution">
    <text evidence="1">The sequence shown here is derived from an EMBL/GenBank/DDBJ whole genome shotgun (WGS) entry which is preliminary data.</text>
</comment>
<sequence>MLKLNGLMMGLNIKKVGSLIRLEGEVRKDGQANGGAYPITQFNIIYIMRTHVVIRGFWRPGLIIGFLLWPTISTPVAHTVERIRFSAGLKPSSFRCRLHCHCRLLLSDTMMFAQKSLNTQCLSPVHFLQ</sequence>
<dbReference type="RefSeq" id="WP_147837930.1">
    <property type="nucleotide sequence ID" value="NZ_VOUP01000002.1"/>
</dbReference>
<accession>A0A9X9C3Z6</accession>
<organism evidence="1 2">
    <name type="scientific">Serratia ureilytica</name>
    <dbReference type="NCBI Taxonomy" id="300181"/>
    <lineage>
        <taxon>Bacteria</taxon>
        <taxon>Pseudomonadati</taxon>
        <taxon>Pseudomonadota</taxon>
        <taxon>Gammaproteobacteria</taxon>
        <taxon>Enterobacterales</taxon>
        <taxon>Yersiniaceae</taxon>
        <taxon>Serratia</taxon>
    </lineage>
</organism>
<gene>
    <name evidence="1" type="ORF">FOT63_03730</name>
</gene>
<protein>
    <submittedName>
        <fullName evidence="1">Uncharacterized protein</fullName>
    </submittedName>
</protein>
<dbReference type="Proteomes" id="UP000321307">
    <property type="component" value="Unassembled WGS sequence"/>
</dbReference>
<evidence type="ECO:0000313" key="1">
    <source>
        <dbReference type="EMBL" id="TXE31477.1"/>
    </source>
</evidence>